<evidence type="ECO:0000313" key="2">
    <source>
        <dbReference type="EMBL" id="SVB81899.1"/>
    </source>
</evidence>
<dbReference type="PROSITE" id="PS51440">
    <property type="entry name" value="TIM_2"/>
    <property type="match status" value="1"/>
</dbReference>
<proteinExistence type="predicted"/>
<dbReference type="GO" id="GO:0019563">
    <property type="term" value="P:glycerol catabolic process"/>
    <property type="evidence" value="ECO:0007669"/>
    <property type="project" value="TreeGrafter"/>
</dbReference>
<dbReference type="InterPro" id="IPR000652">
    <property type="entry name" value="Triosephosphate_isomerase"/>
</dbReference>
<dbReference type="EMBL" id="UINC01058989">
    <property type="protein sequence ID" value="SVB81899.1"/>
    <property type="molecule type" value="Genomic_DNA"/>
</dbReference>
<dbReference type="PROSITE" id="PS00171">
    <property type="entry name" value="TIM_1"/>
    <property type="match status" value="1"/>
</dbReference>
<dbReference type="NCBIfam" id="TIGR00419">
    <property type="entry name" value="tim"/>
    <property type="match status" value="1"/>
</dbReference>
<sequence length="241" mass="27265">MIDLSHFSSFFIANWKLNSSFEFINNFICSLNIDKSSKMCVAICAPYIYLNYLEIKRKDYYLGAQDCSCFEEGAYTGEISAKMLNEVGVNFCIVGHSERRQYFNESNIKVKQKAIRLIVNNIIPIICIGETLDEKNNNKTQNVLKNQLEESVPESSNQFNTIIAYEPIWAIGTGLTPSLEEIENAHRYIKNLSKKLFNFKIIYGGSVNSKNSKLISKIDIVNGALIGGASLKINEFKQIIS</sequence>
<name>A0A382H3Y1_9ZZZZ</name>
<dbReference type="GO" id="GO:0006096">
    <property type="term" value="P:glycolytic process"/>
    <property type="evidence" value="ECO:0007669"/>
    <property type="project" value="TreeGrafter"/>
</dbReference>
<evidence type="ECO:0008006" key="3">
    <source>
        <dbReference type="Google" id="ProtNLM"/>
    </source>
</evidence>
<dbReference type="Gene3D" id="3.20.20.70">
    <property type="entry name" value="Aldolase class I"/>
    <property type="match status" value="1"/>
</dbReference>
<dbReference type="SUPFAM" id="SSF51351">
    <property type="entry name" value="Triosephosphate isomerase (TIM)"/>
    <property type="match status" value="1"/>
</dbReference>
<dbReference type="AlphaFoldDB" id="A0A382H3Y1"/>
<reference evidence="2" key="1">
    <citation type="submission" date="2018-05" db="EMBL/GenBank/DDBJ databases">
        <authorList>
            <person name="Lanie J.A."/>
            <person name="Ng W.-L."/>
            <person name="Kazmierczak K.M."/>
            <person name="Andrzejewski T.M."/>
            <person name="Davidsen T.M."/>
            <person name="Wayne K.J."/>
            <person name="Tettelin H."/>
            <person name="Glass J.I."/>
            <person name="Rusch D."/>
            <person name="Podicherti R."/>
            <person name="Tsui H.-C.T."/>
            <person name="Winkler M.E."/>
        </authorList>
    </citation>
    <scope>NUCLEOTIDE SEQUENCE</scope>
</reference>
<evidence type="ECO:0000256" key="1">
    <source>
        <dbReference type="ARBA" id="ARBA00023235"/>
    </source>
</evidence>
<dbReference type="GO" id="GO:0046166">
    <property type="term" value="P:glyceraldehyde-3-phosphate biosynthetic process"/>
    <property type="evidence" value="ECO:0007669"/>
    <property type="project" value="TreeGrafter"/>
</dbReference>
<dbReference type="GO" id="GO:0004807">
    <property type="term" value="F:triose-phosphate isomerase activity"/>
    <property type="evidence" value="ECO:0007669"/>
    <property type="project" value="InterPro"/>
</dbReference>
<dbReference type="PANTHER" id="PTHR21139:SF42">
    <property type="entry name" value="TRIOSEPHOSPHATE ISOMERASE"/>
    <property type="match status" value="1"/>
</dbReference>
<dbReference type="CDD" id="cd00311">
    <property type="entry name" value="TIM"/>
    <property type="match status" value="1"/>
</dbReference>
<dbReference type="InterPro" id="IPR035990">
    <property type="entry name" value="TIM_sf"/>
</dbReference>
<accession>A0A382H3Y1</accession>
<dbReference type="InterPro" id="IPR013785">
    <property type="entry name" value="Aldolase_TIM"/>
</dbReference>
<dbReference type="Pfam" id="PF00121">
    <property type="entry name" value="TIM"/>
    <property type="match status" value="1"/>
</dbReference>
<keyword evidence="1" id="KW-0413">Isomerase</keyword>
<dbReference type="PANTHER" id="PTHR21139">
    <property type="entry name" value="TRIOSEPHOSPHATE ISOMERASE"/>
    <property type="match status" value="1"/>
</dbReference>
<organism evidence="2">
    <name type="scientific">marine metagenome</name>
    <dbReference type="NCBI Taxonomy" id="408172"/>
    <lineage>
        <taxon>unclassified sequences</taxon>
        <taxon>metagenomes</taxon>
        <taxon>ecological metagenomes</taxon>
    </lineage>
</organism>
<dbReference type="GO" id="GO:0006094">
    <property type="term" value="P:gluconeogenesis"/>
    <property type="evidence" value="ECO:0007669"/>
    <property type="project" value="TreeGrafter"/>
</dbReference>
<protein>
    <recommendedName>
        <fullName evidence="3">Triosephosphate isomerase</fullName>
    </recommendedName>
</protein>
<gene>
    <name evidence="2" type="ORF">METZ01_LOCUS234753</name>
</gene>
<dbReference type="InterPro" id="IPR020861">
    <property type="entry name" value="Triosephosphate_isomerase_AS"/>
</dbReference>
<dbReference type="GO" id="GO:0005829">
    <property type="term" value="C:cytosol"/>
    <property type="evidence" value="ECO:0007669"/>
    <property type="project" value="TreeGrafter"/>
</dbReference>